<sequence>MDFFEIEDKENAEKEDKEYKFKPFHLTFKWIASFLMLGLLYPNPRTDKTRFMLIMALLFVTLPVIVVINIDIFVCWLKRDMFNIIRHSTIIGPVMGAFFKMFVLFHKRVQAKLLIDEMTEDYESYNSLPPTYQEMAVRTIRTCKIYTLWWGLLITTTILMFPVLALGSTLYSHLFESIPRRYMLHDVNMPFMPTEARFESPYYESIFACMCVCAVISVLNYTSYDGLFCLITNHACLKMSMYCLRLEDAFKQDDPDVMWSELVTVIREQMKTFRFSALIQNTFNTWLGTILISTMIEIGSLLFHISAGYGFDVRYAVFSITSVVHIFLPCLYAANLSAMSTDTATLVYCSGWERACPPRIRRLLPFVVARAQSPIEINAFYMFRYDMMLFVNIMRTSYSMFTLLNTS</sequence>
<keyword evidence="9 10" id="KW-0807">Transducer</keyword>
<feature type="transmembrane region" description="Helical" evidence="10">
    <location>
        <begin position="283"/>
        <end position="303"/>
    </location>
</feature>
<dbReference type="GO" id="GO:0004984">
    <property type="term" value="F:olfactory receptor activity"/>
    <property type="evidence" value="ECO:0007669"/>
    <property type="project" value="InterPro"/>
</dbReference>
<dbReference type="GO" id="GO:0005549">
    <property type="term" value="F:odorant binding"/>
    <property type="evidence" value="ECO:0007669"/>
    <property type="project" value="InterPro"/>
</dbReference>
<evidence type="ECO:0000256" key="10">
    <source>
        <dbReference type="RuleBase" id="RU351113"/>
    </source>
</evidence>
<dbReference type="Pfam" id="PF02949">
    <property type="entry name" value="7tm_6"/>
    <property type="match status" value="1"/>
</dbReference>
<keyword evidence="5 10" id="KW-0552">Olfaction</keyword>
<evidence type="ECO:0000256" key="1">
    <source>
        <dbReference type="ARBA" id="ARBA00004651"/>
    </source>
</evidence>
<feature type="transmembrane region" description="Helical" evidence="10">
    <location>
        <begin position="53"/>
        <end position="72"/>
    </location>
</feature>
<evidence type="ECO:0000256" key="9">
    <source>
        <dbReference type="ARBA" id="ARBA00023224"/>
    </source>
</evidence>
<protein>
    <recommendedName>
        <fullName evidence="10">Odorant receptor</fullName>
    </recommendedName>
</protein>
<feature type="transmembrane region" description="Helical" evidence="10">
    <location>
        <begin position="315"/>
        <end position="334"/>
    </location>
</feature>
<organism evidence="11">
    <name type="scientific">Cnaphalocrocis medinalis</name>
    <name type="common">Rice leaffolder moth</name>
    <dbReference type="NCBI Taxonomy" id="437488"/>
    <lineage>
        <taxon>Eukaryota</taxon>
        <taxon>Metazoa</taxon>
        <taxon>Ecdysozoa</taxon>
        <taxon>Arthropoda</taxon>
        <taxon>Hexapoda</taxon>
        <taxon>Insecta</taxon>
        <taxon>Pterygota</taxon>
        <taxon>Neoptera</taxon>
        <taxon>Endopterygota</taxon>
        <taxon>Lepidoptera</taxon>
        <taxon>Glossata</taxon>
        <taxon>Ditrysia</taxon>
        <taxon>Pyraloidea</taxon>
        <taxon>Crambidae</taxon>
        <taxon>Pyraustinae</taxon>
        <taxon>Cnaphalocrocis</taxon>
    </lineage>
</organism>
<accession>A0A0U3AAF1</accession>
<reference evidence="11" key="2">
    <citation type="submission" date="2015-03" db="EMBL/GenBank/DDBJ databases">
        <authorList>
            <person name="Murphy D."/>
        </authorList>
    </citation>
    <scope>NUCLEOTIDE SEQUENCE</scope>
</reference>
<keyword evidence="2" id="KW-1003">Cell membrane</keyword>
<reference evidence="11" key="1">
    <citation type="journal article" date="2015" name="PLoS ONE">
        <title>Identification and Comparative Expression Profiles of Chemoreception Genes Revealed from Major Chemoreception Organs of the Rice Leaf Folder, Cnaphalocrocis medinalis (Lepidoptera: Pyralidae).</title>
        <authorList>
            <person name="Zeng F.F."/>
            <person name="Zhao Z.F."/>
            <person name="Yan M.J."/>
            <person name="Zhou W."/>
            <person name="Zhang Z."/>
            <person name="Zhang A."/>
            <person name="Lu Z.X."/>
            <person name="Wang M.Q."/>
        </authorList>
    </citation>
    <scope>NUCLEOTIDE SEQUENCE</scope>
</reference>
<dbReference type="InterPro" id="IPR004117">
    <property type="entry name" value="7tm6_olfct_rcpt"/>
</dbReference>
<evidence type="ECO:0000256" key="7">
    <source>
        <dbReference type="ARBA" id="ARBA00023136"/>
    </source>
</evidence>
<comment type="subcellular location">
    <subcellularLocation>
        <location evidence="1 10">Cell membrane</location>
        <topology evidence="1 10">Multi-pass membrane protein</topology>
    </subcellularLocation>
</comment>
<name>A0A0U3AAF1_CNAME</name>
<dbReference type="AlphaFoldDB" id="A0A0U3AAF1"/>
<feature type="transmembrane region" description="Helical" evidence="10">
    <location>
        <begin position="202"/>
        <end position="221"/>
    </location>
</feature>
<feature type="transmembrane region" description="Helical" evidence="10">
    <location>
        <begin position="148"/>
        <end position="171"/>
    </location>
</feature>
<dbReference type="PANTHER" id="PTHR21137">
    <property type="entry name" value="ODORANT RECEPTOR"/>
    <property type="match status" value="1"/>
</dbReference>
<evidence type="ECO:0000256" key="4">
    <source>
        <dbReference type="ARBA" id="ARBA00022692"/>
    </source>
</evidence>
<dbReference type="EMBL" id="KP975137">
    <property type="protein sequence ID" value="ALT31656.1"/>
    <property type="molecule type" value="mRNA"/>
</dbReference>
<keyword evidence="3 10" id="KW-0716">Sensory transduction</keyword>
<evidence type="ECO:0000256" key="8">
    <source>
        <dbReference type="ARBA" id="ARBA00023170"/>
    </source>
</evidence>
<keyword evidence="6 10" id="KW-1133">Transmembrane helix</keyword>
<feature type="transmembrane region" description="Helical" evidence="10">
    <location>
        <begin position="84"/>
        <end position="105"/>
    </location>
</feature>
<evidence type="ECO:0000256" key="2">
    <source>
        <dbReference type="ARBA" id="ARBA00022475"/>
    </source>
</evidence>
<keyword evidence="8 10" id="KW-0675">Receptor</keyword>
<dbReference type="GO" id="GO:0007165">
    <property type="term" value="P:signal transduction"/>
    <property type="evidence" value="ECO:0007669"/>
    <property type="project" value="UniProtKB-KW"/>
</dbReference>
<evidence type="ECO:0000313" key="11">
    <source>
        <dbReference type="EMBL" id="ALT31656.1"/>
    </source>
</evidence>
<evidence type="ECO:0000256" key="6">
    <source>
        <dbReference type="ARBA" id="ARBA00022989"/>
    </source>
</evidence>
<gene>
    <name evidence="11" type="primary">or2</name>
</gene>
<evidence type="ECO:0000256" key="3">
    <source>
        <dbReference type="ARBA" id="ARBA00022606"/>
    </source>
</evidence>
<feature type="transmembrane region" description="Helical" evidence="10">
    <location>
        <begin position="24"/>
        <end position="41"/>
    </location>
</feature>
<dbReference type="PANTHER" id="PTHR21137:SF35">
    <property type="entry name" value="ODORANT RECEPTOR 19A-RELATED"/>
    <property type="match status" value="1"/>
</dbReference>
<evidence type="ECO:0000256" key="5">
    <source>
        <dbReference type="ARBA" id="ARBA00022725"/>
    </source>
</evidence>
<keyword evidence="4 10" id="KW-0812">Transmembrane</keyword>
<keyword evidence="7 10" id="KW-0472">Membrane</keyword>
<comment type="similarity">
    <text evidence="10">Belongs to the insect chemoreceptor superfamily. Heteromeric odorant receptor channel (TC 1.A.69) family.</text>
</comment>
<dbReference type="GO" id="GO:0005886">
    <property type="term" value="C:plasma membrane"/>
    <property type="evidence" value="ECO:0007669"/>
    <property type="project" value="UniProtKB-SubCell"/>
</dbReference>
<proteinExistence type="evidence at transcript level"/>